<feature type="compositionally biased region" description="Gly residues" evidence="2">
    <location>
        <begin position="1653"/>
        <end position="1679"/>
    </location>
</feature>
<dbReference type="OrthoDB" id="426293at2759"/>
<feature type="transmembrane region" description="Helical" evidence="3">
    <location>
        <begin position="696"/>
        <end position="719"/>
    </location>
</feature>
<feature type="region of interest" description="Disordered" evidence="2">
    <location>
        <begin position="2416"/>
        <end position="2529"/>
    </location>
</feature>
<feature type="compositionally biased region" description="Low complexity" evidence="2">
    <location>
        <begin position="1115"/>
        <end position="1128"/>
    </location>
</feature>
<feature type="compositionally biased region" description="Basic and acidic residues" evidence="2">
    <location>
        <begin position="1639"/>
        <end position="1650"/>
    </location>
</feature>
<feature type="compositionally biased region" description="Low complexity" evidence="2">
    <location>
        <begin position="439"/>
        <end position="457"/>
    </location>
</feature>
<dbReference type="CDD" id="cd00038">
    <property type="entry name" value="CAP_ED"/>
    <property type="match status" value="1"/>
</dbReference>
<dbReference type="InterPro" id="IPR018490">
    <property type="entry name" value="cNMP-bd_dom_sf"/>
</dbReference>
<dbReference type="GO" id="GO:0042391">
    <property type="term" value="P:regulation of membrane potential"/>
    <property type="evidence" value="ECO:0007669"/>
    <property type="project" value="TreeGrafter"/>
</dbReference>
<comment type="caution">
    <text evidence="5">The sequence shown here is derived from an EMBL/GenBank/DDBJ whole genome shotgun (WGS) entry which is preliminary data.</text>
</comment>
<dbReference type="InterPro" id="IPR014710">
    <property type="entry name" value="RmlC-like_jellyroll"/>
</dbReference>
<feature type="region of interest" description="Disordered" evidence="2">
    <location>
        <begin position="1289"/>
        <end position="1346"/>
    </location>
</feature>
<feature type="transmembrane region" description="Helical" evidence="3">
    <location>
        <begin position="605"/>
        <end position="627"/>
    </location>
</feature>
<proteinExistence type="predicted"/>
<feature type="compositionally biased region" description="Low complexity" evidence="2">
    <location>
        <begin position="2263"/>
        <end position="2280"/>
    </location>
</feature>
<evidence type="ECO:0000256" key="3">
    <source>
        <dbReference type="SAM" id="Phobius"/>
    </source>
</evidence>
<feature type="compositionally biased region" description="Gly residues" evidence="2">
    <location>
        <begin position="1153"/>
        <end position="1163"/>
    </location>
</feature>
<feature type="coiled-coil region" evidence="1">
    <location>
        <begin position="1878"/>
        <end position="1905"/>
    </location>
</feature>
<keyword evidence="1" id="KW-0175">Coiled coil</keyword>
<feature type="compositionally biased region" description="Low complexity" evidence="2">
    <location>
        <begin position="336"/>
        <end position="356"/>
    </location>
</feature>
<reference evidence="5" key="1">
    <citation type="journal article" date="2020" name="bioRxiv">
        <title>Comparative genomics of Chlamydomonas.</title>
        <authorList>
            <person name="Craig R.J."/>
            <person name="Hasan A.R."/>
            <person name="Ness R.W."/>
            <person name="Keightley P.D."/>
        </authorList>
    </citation>
    <scope>NUCLEOTIDE SEQUENCE</scope>
    <source>
        <strain evidence="5">CCAP 11/70</strain>
    </source>
</reference>
<feature type="compositionally biased region" description="Low complexity" evidence="2">
    <location>
        <begin position="1478"/>
        <end position="1489"/>
    </location>
</feature>
<dbReference type="PANTHER" id="PTHR10217">
    <property type="entry name" value="VOLTAGE AND LIGAND GATED POTASSIUM CHANNEL"/>
    <property type="match status" value="1"/>
</dbReference>
<feature type="region of interest" description="Disordered" evidence="2">
    <location>
        <begin position="1722"/>
        <end position="1741"/>
    </location>
</feature>
<feature type="region of interest" description="Disordered" evidence="2">
    <location>
        <begin position="399"/>
        <end position="472"/>
    </location>
</feature>
<dbReference type="SMART" id="SM00100">
    <property type="entry name" value="cNMP"/>
    <property type="match status" value="1"/>
</dbReference>
<evidence type="ECO:0000256" key="1">
    <source>
        <dbReference type="SAM" id="Coils"/>
    </source>
</evidence>
<feature type="compositionally biased region" description="Polar residues" evidence="2">
    <location>
        <begin position="2350"/>
        <end position="2362"/>
    </location>
</feature>
<feature type="region of interest" description="Disordered" evidence="2">
    <location>
        <begin position="2297"/>
        <end position="2386"/>
    </location>
</feature>
<feature type="region of interest" description="Disordered" evidence="2">
    <location>
        <begin position="1439"/>
        <end position="1500"/>
    </location>
</feature>
<accession>A0A835XPG1</accession>
<dbReference type="EMBL" id="JAEHOE010000099">
    <property type="protein sequence ID" value="KAG2487304.1"/>
    <property type="molecule type" value="Genomic_DNA"/>
</dbReference>
<feature type="region of interest" description="Disordered" evidence="2">
    <location>
        <begin position="1382"/>
        <end position="1408"/>
    </location>
</feature>
<dbReference type="InterPro" id="IPR050818">
    <property type="entry name" value="KCNH_animal-type"/>
</dbReference>
<keyword evidence="3" id="KW-0472">Membrane</keyword>
<keyword evidence="3" id="KW-0812">Transmembrane</keyword>
<dbReference type="PANTHER" id="PTHR10217:SF435">
    <property type="entry name" value="POTASSIUM VOLTAGE-GATED CHANNEL PROTEIN EAG"/>
    <property type="match status" value="1"/>
</dbReference>
<dbReference type="Gene3D" id="1.10.287.70">
    <property type="match status" value="1"/>
</dbReference>
<feature type="region of interest" description="Disordered" evidence="2">
    <location>
        <begin position="511"/>
        <end position="545"/>
    </location>
</feature>
<feature type="compositionally biased region" description="Gly residues" evidence="2">
    <location>
        <begin position="2457"/>
        <end position="2470"/>
    </location>
</feature>
<feature type="transmembrane region" description="Helical" evidence="3">
    <location>
        <begin position="739"/>
        <end position="760"/>
    </location>
</feature>
<organism evidence="5 6">
    <name type="scientific">Edaphochlamys debaryana</name>
    <dbReference type="NCBI Taxonomy" id="47281"/>
    <lineage>
        <taxon>Eukaryota</taxon>
        <taxon>Viridiplantae</taxon>
        <taxon>Chlorophyta</taxon>
        <taxon>core chlorophytes</taxon>
        <taxon>Chlorophyceae</taxon>
        <taxon>CS clade</taxon>
        <taxon>Chlamydomonadales</taxon>
        <taxon>Chlamydomonadales incertae sedis</taxon>
        <taxon>Edaphochlamys</taxon>
    </lineage>
</organism>
<feature type="region of interest" description="Disordered" evidence="2">
    <location>
        <begin position="1086"/>
        <end position="1197"/>
    </location>
</feature>
<feature type="compositionally biased region" description="Polar residues" evidence="2">
    <location>
        <begin position="2028"/>
        <end position="2037"/>
    </location>
</feature>
<gene>
    <name evidence="5" type="ORF">HYH03_014144</name>
</gene>
<feature type="compositionally biased region" description="Low complexity" evidence="2">
    <location>
        <begin position="1980"/>
        <end position="1995"/>
    </location>
</feature>
<feature type="domain" description="Cyclic nucleotide-binding" evidence="4">
    <location>
        <begin position="916"/>
        <end position="1009"/>
    </location>
</feature>
<evidence type="ECO:0000259" key="4">
    <source>
        <dbReference type="PROSITE" id="PS50042"/>
    </source>
</evidence>
<feature type="compositionally biased region" description="Low complexity" evidence="2">
    <location>
        <begin position="1383"/>
        <end position="1393"/>
    </location>
</feature>
<sequence>MAEAVNAFIIYDVVRTQDGYLGRQGLGSRASRGDEFVENAPGLSTRKSHIAEPQAFGGKSRRTIALAARPGEQAAVDEGSGPIMRRASWLDDASKQDPSGAAEPAQGQEGFGLPRTPLRVLTRKSSLGRGQASRLPSERVRDVGREPGRDVGREVGRDLGRSRREHASNTGMQQPTSTVPQAAAAATAEDAVAEAARTAVAVAAAAAADAQGGWRHGLSMRQRVTPLPTSTGALGVTASTPATAGPGTGPAGPGGPSKQRSVKRRPSQRDVLQLLDAAHMGPAGRSARAHVVDDDTSEDDRVIPLGSVPADDDDEAGQGQASGWQDRRLGAPTLVSAGSGSAATAAARPLSARRSGTLAPLRPLSPVTSASASASTTRFALPPTLEIRASGDHARIAAWIPTPSPSSKAAPSPKLNPFLDSLSSPAVASTGPGGPPAGLPAAKRSSRSGARSGTQAGLSGGEEAAGDGEARLPGMAPAEEAEQAGQELRIRPTGAAATEVEWWLACNHEPGGSSSTLGPTGSGLRRRRHWQSPAGGEGRRLGNGGGSGKAVAAAWKGRLDVQLDTGAVHGLQRLPWYTTALDVWSTLDKYLPLFLPSRSRDAWDLLMLVVLLYTAIEIPLWLGFSYMRSFNEIIIVDLIVLIVFWVDIGVQFRTAYISRTGDLVRETRHIASHYCRTWLVVDLVSAMPWAEIMRAALGATSSNSTAASTVTLLRVLRLLKLARLLRVLDRLRWANVLRIVRLFCFMLLTAHWTACAWHGLYEWLSSWPWIFDRLAAAGEYSFLSHYSLAIYCSLMLVVGADNLTAVNNLERIFFIVMLFLGIVLYALVISNMALLAANLNSMAARHKLRGALAADALRYVGAPEEHQDRVAEYYDWLAQNEHPGPEADAFLTELPQGLLADIKWSLYSPTFHSLPLFAGCDEPFMAALQARLTLCTYTPGEVIFRMDEAGSHMYLVRQGAVLLTNWAHDVVRVVRSGEAFGELALLPDLAARRREATAVAGRPTDLVALAGRDLAAACRDHPLSGSLVQERLMQLLEDRLQGTEWTWFIDKVLVPYQLFGDVYDRRHNGAGTAGGAAHRHSYDNVSSFTSRRSSSNFSFTRPNSTSFSTGGGGATKPSAGTTTTAPQGPGSPPRRNVAFAAPSASSTGDGAEAPGGGGAGGGQAVEATDAPSPSVDPLPADGPAASTSGQAMEATAGGDVPQAVLSPARLDASWSGNEGLILSSTPAAPTTVPAAASSPAPPASAALAAAHGGDLASAPAAPANFDAALLSTAESLNIPDILSTGGGTGGGGFLTGLPPLLESPARTPAASRRGSGAGAGPPGPSVPPSLPRPGMPARNDSRGNSRRLARGMSDLLNSFMDAMPGQPLLARMRTISRNRLNAHADASSSSGGAPPQPPGAEPAAAAAAAVAGSGASGTWRRMDAQHASQYLHSVSNLHADPHHQPAVSSLQLPPSRRESGPGAAAGAAASRLGGGGSTSRPGTATAATRRSVRRHASRLGQQEWSAFASQEQHLLSEDGQQNPLLDTGGGGGGDADAAAVVAAVALLRPQLEGAADGDGGIPSFMLRRSRSIRHSGDGGRHPAAAAAAAAALLTGSSRRGGMPGRNSRDGPGGDLREAGSGGGAPVSGGGPRRSSFDVGARRRSLEEPVHRGLPGGNGGGAAAAAGGGLTPTASGGGGGSGADLVDLVPTSRLLGGGWVQASQRAHATAAADLQRAMSAASSAVSRGGGGGMATGSRPNSAAARRDPAAVVAAAHLQLQTAIAVLARAFGVPEGSPPPPPPPPPPTAQPPTSILAATPQPAPSGAEALLAAPASRTALLALVDAIVRQAGASAVPAVRDALAAERAAAAKAAAAATEEQLGGLLTGLASGVGTIEGTIASLDESLAAANRRLAAMERDAAAAEGEGVLAGMAPLRRFRRSRVGRSATGDGGGDGGPSDGEDPDGGDESDGDDDDVMLYDGEGSTEPGSEAERVGRAESGVSAVAPASARPASRRATNAGRTGDDSAPGIAGRLSRVASVRDMFAATDGDTSNASSGGSLRKGRGDRSKRWRARGAPPPGQHGGGGGSRGVSRKGTGLGLGSFANDEDASPAANGGGGGGRLSMAVESPLGSGVLPPPPTGANNARRRSLDAAGFSWLQQQLEMAALANGSTTSDGGAALPSEAAPAAAAGAEGAAGSPRPPTRRRSRSSVPQLMSSSQLDGVGETPGPLVGAGDGSAHGGSAYGGALGPEASGHRSRRASMRMLQAAAALDDPGPGGAPGAPPTAAAAAAAAASAAASAANRARRRSIVLDDYVAGGSNSAARHTTPSLAPSERPGARPGTSRHLTVQGSAVGGPQSPSFSAGQLGPQPSGGTASDLSQLVRSRSRLPAGDGLSFTGNLPLGSARGRRASTSLLPASSTLGSGNTAAAAAMAALVAGRGGGGGGSGSGYGSERRTTGGGSASRGASRGGSRRTTVGGTTGGGGGTTGGGESRAASRRASGTSGGDRTGDEKGSSASEGEEDGGRAGGGWPASAGRALLGPFWRAPSRPL</sequence>
<feature type="compositionally biased region" description="Pro residues" evidence="2">
    <location>
        <begin position="1774"/>
        <end position="1788"/>
    </location>
</feature>
<feature type="compositionally biased region" description="Gly residues" evidence="2">
    <location>
        <begin position="246"/>
        <end position="255"/>
    </location>
</feature>
<evidence type="ECO:0000313" key="5">
    <source>
        <dbReference type="EMBL" id="KAG2487304.1"/>
    </source>
</evidence>
<dbReference type="GO" id="GO:0005886">
    <property type="term" value="C:plasma membrane"/>
    <property type="evidence" value="ECO:0007669"/>
    <property type="project" value="TreeGrafter"/>
</dbReference>
<dbReference type="Gene3D" id="2.60.120.10">
    <property type="entry name" value="Jelly Rolls"/>
    <property type="match status" value="1"/>
</dbReference>
<name>A0A835XPG1_9CHLO</name>
<feature type="region of interest" description="Disordered" evidence="2">
    <location>
        <begin position="1919"/>
        <end position="2127"/>
    </location>
</feature>
<feature type="region of interest" description="Disordered" evidence="2">
    <location>
        <begin position="1594"/>
        <end position="1679"/>
    </location>
</feature>
<dbReference type="InterPro" id="IPR000595">
    <property type="entry name" value="cNMP-bd_dom"/>
</dbReference>
<feature type="compositionally biased region" description="Low complexity" evidence="2">
    <location>
        <begin position="1086"/>
        <end position="1108"/>
    </location>
</feature>
<keyword evidence="3" id="KW-1133">Transmembrane helix</keyword>
<evidence type="ECO:0000313" key="6">
    <source>
        <dbReference type="Proteomes" id="UP000612055"/>
    </source>
</evidence>
<feature type="compositionally biased region" description="Gly residues" evidence="2">
    <location>
        <begin position="1928"/>
        <end position="1937"/>
    </location>
</feature>
<keyword evidence="6" id="KW-1185">Reference proteome</keyword>
<feature type="transmembrane region" description="Helical" evidence="3">
    <location>
        <begin position="780"/>
        <end position="800"/>
    </location>
</feature>
<feature type="compositionally biased region" description="Low complexity" evidence="2">
    <location>
        <begin position="2155"/>
        <end position="2177"/>
    </location>
</feature>
<feature type="compositionally biased region" description="Low complexity" evidence="2">
    <location>
        <begin position="511"/>
        <end position="523"/>
    </location>
</feature>
<feature type="compositionally biased region" description="Acidic residues" evidence="2">
    <location>
        <begin position="1938"/>
        <end position="1956"/>
    </location>
</feature>
<feature type="compositionally biased region" description="Gly residues" evidence="2">
    <location>
        <begin position="1619"/>
        <end position="1631"/>
    </location>
</feature>
<feature type="compositionally biased region" description="Gly residues" evidence="2">
    <location>
        <begin position="2210"/>
        <end position="2227"/>
    </location>
</feature>
<dbReference type="SUPFAM" id="SSF51206">
    <property type="entry name" value="cAMP-binding domain-like"/>
    <property type="match status" value="1"/>
</dbReference>
<feature type="compositionally biased region" description="Low complexity" evidence="2">
    <location>
        <begin position="1295"/>
        <end position="1314"/>
    </location>
</feature>
<protein>
    <recommendedName>
        <fullName evidence="4">Cyclic nucleotide-binding domain-containing protein</fullName>
    </recommendedName>
</protein>
<dbReference type="SUPFAM" id="SSF81324">
    <property type="entry name" value="Voltage-gated potassium channels"/>
    <property type="match status" value="1"/>
</dbReference>
<feature type="region of interest" description="Disordered" evidence="2">
    <location>
        <begin position="227"/>
        <end position="376"/>
    </location>
</feature>
<feature type="transmembrane region" description="Helical" evidence="3">
    <location>
        <begin position="812"/>
        <end position="837"/>
    </location>
</feature>
<dbReference type="Pfam" id="PF00027">
    <property type="entry name" value="cNMP_binding"/>
    <property type="match status" value="1"/>
</dbReference>
<dbReference type="Proteomes" id="UP000612055">
    <property type="component" value="Unassembled WGS sequence"/>
</dbReference>
<evidence type="ECO:0000256" key="2">
    <source>
        <dbReference type="SAM" id="MobiDB-lite"/>
    </source>
</evidence>
<feature type="compositionally biased region" description="Low complexity" evidence="2">
    <location>
        <begin position="1460"/>
        <end position="1471"/>
    </location>
</feature>
<feature type="compositionally biased region" description="Polar residues" evidence="2">
    <location>
        <begin position="168"/>
        <end position="180"/>
    </location>
</feature>
<feature type="region of interest" description="Disordered" evidence="2">
    <location>
        <begin position="1770"/>
        <end position="1801"/>
    </location>
</feature>
<dbReference type="PROSITE" id="PS50042">
    <property type="entry name" value="CNMP_BINDING_3"/>
    <property type="match status" value="1"/>
</dbReference>
<feature type="region of interest" description="Disordered" evidence="2">
    <location>
        <begin position="2147"/>
        <end position="2282"/>
    </location>
</feature>
<feature type="compositionally biased region" description="Pro residues" evidence="2">
    <location>
        <begin position="1321"/>
        <end position="1334"/>
    </location>
</feature>
<feature type="region of interest" description="Disordered" evidence="2">
    <location>
        <begin position="91"/>
        <end position="185"/>
    </location>
</feature>
<feature type="transmembrane region" description="Helical" evidence="3">
    <location>
        <begin position="633"/>
        <end position="652"/>
    </location>
</feature>
<feature type="compositionally biased region" description="Gly residues" evidence="2">
    <location>
        <begin position="2417"/>
        <end position="2429"/>
    </location>
</feature>
<dbReference type="GO" id="GO:0005249">
    <property type="term" value="F:voltage-gated potassium channel activity"/>
    <property type="evidence" value="ECO:0007669"/>
    <property type="project" value="TreeGrafter"/>
</dbReference>
<feature type="compositionally biased region" description="Polar residues" evidence="2">
    <location>
        <begin position="2297"/>
        <end position="2309"/>
    </location>
</feature>
<feature type="compositionally biased region" description="Basic and acidic residues" evidence="2">
    <location>
        <begin position="136"/>
        <end position="167"/>
    </location>
</feature>